<evidence type="ECO:0000256" key="3">
    <source>
        <dbReference type="SAM" id="SignalP"/>
    </source>
</evidence>
<proteinExistence type="inferred from homology"/>
<accession>A0ABT5N205</accession>
<reference evidence="4 5" key="1">
    <citation type="submission" date="2023-02" db="EMBL/GenBank/DDBJ databases">
        <title>Bacterial whole genomic sequence of Curvibacter sp. HBC61.</title>
        <authorList>
            <person name="Le V."/>
            <person name="Ko S.-R."/>
            <person name="Ahn C.-Y."/>
            <person name="Oh H.-M."/>
        </authorList>
    </citation>
    <scope>NUCLEOTIDE SEQUENCE [LARGE SCALE GENOMIC DNA]</scope>
    <source>
        <strain evidence="4 5">HBC61</strain>
    </source>
</reference>
<keyword evidence="3" id="KW-0732">Signal</keyword>
<evidence type="ECO:0000313" key="4">
    <source>
        <dbReference type="EMBL" id="MDD0839556.1"/>
    </source>
</evidence>
<dbReference type="Pfam" id="PF02321">
    <property type="entry name" value="OEP"/>
    <property type="match status" value="1"/>
</dbReference>
<keyword evidence="5" id="KW-1185">Reference proteome</keyword>
<name>A0ABT5N205_9BURK</name>
<dbReference type="PANTHER" id="PTHR30203">
    <property type="entry name" value="OUTER MEMBRANE CATION EFFLUX PROTEIN"/>
    <property type="match status" value="1"/>
</dbReference>
<dbReference type="SUPFAM" id="SSF56954">
    <property type="entry name" value="Outer membrane efflux proteins (OEP)"/>
    <property type="match status" value="1"/>
</dbReference>
<comment type="similarity">
    <text evidence="1">Belongs to the outer membrane factor (OMF) (TC 1.B.17) family.</text>
</comment>
<protein>
    <submittedName>
        <fullName evidence="4">TolC family protein</fullName>
    </submittedName>
</protein>
<dbReference type="Gene3D" id="1.20.1600.10">
    <property type="entry name" value="Outer membrane efflux proteins (OEP)"/>
    <property type="match status" value="1"/>
</dbReference>
<dbReference type="InterPro" id="IPR010131">
    <property type="entry name" value="MdtP/NodT-like"/>
</dbReference>
<dbReference type="PANTHER" id="PTHR30203:SF30">
    <property type="entry name" value="OUTER MEMBRANE PROTEIN-RELATED"/>
    <property type="match status" value="1"/>
</dbReference>
<evidence type="ECO:0000256" key="2">
    <source>
        <dbReference type="SAM" id="Coils"/>
    </source>
</evidence>
<evidence type="ECO:0000256" key="1">
    <source>
        <dbReference type="ARBA" id="ARBA00007613"/>
    </source>
</evidence>
<dbReference type="RefSeq" id="WP_273952016.1">
    <property type="nucleotide sequence ID" value="NZ_JAQSIP010000005.1"/>
</dbReference>
<dbReference type="Proteomes" id="UP001528673">
    <property type="component" value="Unassembled WGS sequence"/>
</dbReference>
<sequence>MSIRQLCLLALLATSLPTLAQTSAPTDSPLRLGQVLQSARLNLDVQLTRDLAAAAAADVKSADHAPLPVLTAKASQMDLQNGVGGGNWVNRKRVDKSLGIDWTWERGNKRELRTLSAQRAADAAQSDVEDMQLQQLQAGLNGFYDLLAAQERLSEISAIGQNLSQWASTAARRVKAGDLAAQDAARIEIEAQRAQSDVQQAELDRQRAAAALSQVLGQAGAPRVAADWPSLQAVATPADLESLIEARADVRAALARVQSAQAAVDNAQALTRSDITWGASVDHYPGTSTRLLELRLQMPLQANYSYQGEIARALANLEQARHALERTRLSARLELQTLQQSLITSDGRVQRYERDILPRARQVADGAELAYRQGAVPLVDLLDARRTLRATLIEAINARADHARARGNWLLRTQPDTLLATP</sequence>
<gene>
    <name evidence="4" type="ORF">PSQ40_13305</name>
</gene>
<keyword evidence="2" id="KW-0175">Coiled coil</keyword>
<feature type="signal peptide" evidence="3">
    <location>
        <begin position="1"/>
        <end position="20"/>
    </location>
</feature>
<evidence type="ECO:0000313" key="5">
    <source>
        <dbReference type="Proteomes" id="UP001528673"/>
    </source>
</evidence>
<feature type="coiled-coil region" evidence="2">
    <location>
        <begin position="184"/>
        <end position="211"/>
    </location>
</feature>
<organism evidence="4 5">
    <name type="scientific">Curvibacter cyanobacteriorum</name>
    <dbReference type="NCBI Taxonomy" id="3026422"/>
    <lineage>
        <taxon>Bacteria</taxon>
        <taxon>Pseudomonadati</taxon>
        <taxon>Pseudomonadota</taxon>
        <taxon>Betaproteobacteria</taxon>
        <taxon>Burkholderiales</taxon>
        <taxon>Comamonadaceae</taxon>
        <taxon>Curvibacter</taxon>
    </lineage>
</organism>
<dbReference type="InterPro" id="IPR003423">
    <property type="entry name" value="OMP_efflux"/>
</dbReference>
<feature type="chain" id="PRO_5045489457" evidence="3">
    <location>
        <begin position="21"/>
        <end position="422"/>
    </location>
</feature>
<dbReference type="EMBL" id="JAQSIP010000005">
    <property type="protein sequence ID" value="MDD0839556.1"/>
    <property type="molecule type" value="Genomic_DNA"/>
</dbReference>
<comment type="caution">
    <text evidence="4">The sequence shown here is derived from an EMBL/GenBank/DDBJ whole genome shotgun (WGS) entry which is preliminary data.</text>
</comment>